<dbReference type="GO" id="GO:0004493">
    <property type="term" value="F:methylmalonyl-CoA epimerase activity"/>
    <property type="evidence" value="ECO:0007669"/>
    <property type="project" value="TreeGrafter"/>
</dbReference>
<dbReference type="SUPFAM" id="SSF54593">
    <property type="entry name" value="Glyoxalase/Bleomycin resistance protein/Dihydroxybiphenyl dioxygenase"/>
    <property type="match status" value="1"/>
</dbReference>
<organism evidence="3">
    <name type="scientific">freshwater metagenome</name>
    <dbReference type="NCBI Taxonomy" id="449393"/>
    <lineage>
        <taxon>unclassified sequences</taxon>
        <taxon>metagenomes</taxon>
        <taxon>ecological metagenomes</taxon>
    </lineage>
</organism>
<protein>
    <submittedName>
        <fullName evidence="3">Unannotated protein</fullName>
    </submittedName>
</protein>
<dbReference type="PANTHER" id="PTHR43048">
    <property type="entry name" value="METHYLMALONYL-COA EPIMERASE"/>
    <property type="match status" value="1"/>
</dbReference>
<dbReference type="Gene3D" id="3.10.180.10">
    <property type="entry name" value="2,3-Dihydroxybiphenyl 1,2-Dioxygenase, domain 1"/>
    <property type="match status" value="1"/>
</dbReference>
<dbReference type="InterPro" id="IPR037523">
    <property type="entry name" value="VOC_core"/>
</dbReference>
<evidence type="ECO:0000256" key="1">
    <source>
        <dbReference type="ARBA" id="ARBA00022723"/>
    </source>
</evidence>
<feature type="domain" description="VOC" evidence="2">
    <location>
        <begin position="4"/>
        <end position="147"/>
    </location>
</feature>
<dbReference type="GO" id="GO:0046872">
    <property type="term" value="F:metal ion binding"/>
    <property type="evidence" value="ECO:0007669"/>
    <property type="project" value="UniProtKB-KW"/>
</dbReference>
<dbReference type="PROSITE" id="PS51819">
    <property type="entry name" value="VOC"/>
    <property type="match status" value="1"/>
</dbReference>
<dbReference type="InterPro" id="IPR004360">
    <property type="entry name" value="Glyas_Fos-R_dOase_dom"/>
</dbReference>
<dbReference type="InterPro" id="IPR029068">
    <property type="entry name" value="Glyas_Bleomycin-R_OHBP_Dase"/>
</dbReference>
<dbReference type="Pfam" id="PF00903">
    <property type="entry name" value="Glyoxalase"/>
    <property type="match status" value="1"/>
</dbReference>
<dbReference type="EMBL" id="CAFBNF010000105">
    <property type="protein sequence ID" value="CAB4944482.1"/>
    <property type="molecule type" value="Genomic_DNA"/>
</dbReference>
<accession>A0A6J7JQW3</accession>
<dbReference type="GO" id="GO:0046491">
    <property type="term" value="P:L-methylmalonyl-CoA metabolic process"/>
    <property type="evidence" value="ECO:0007669"/>
    <property type="project" value="TreeGrafter"/>
</dbReference>
<dbReference type="InterPro" id="IPR051785">
    <property type="entry name" value="MMCE/EMCE_epimerase"/>
</dbReference>
<evidence type="ECO:0000313" key="3">
    <source>
        <dbReference type="EMBL" id="CAB4944482.1"/>
    </source>
</evidence>
<evidence type="ECO:0000259" key="2">
    <source>
        <dbReference type="PROSITE" id="PS51819"/>
    </source>
</evidence>
<dbReference type="PANTHER" id="PTHR43048:SF5">
    <property type="entry name" value="BLR5325 PROTEIN"/>
    <property type="match status" value="1"/>
</dbReference>
<sequence>MATRFDHTTIVTDDPERLALFYIDIFDCVRSGPPRDLSGDALEKGMGLPGAHVQGVHLRLPGHGEQGPVLEIFTLPEITAGSSAITARGLMHLAFSVDDIRATLERLLAAGGSMLGEIAEVTVPGVGTAEFLYTRDPVGTIVELQGWK</sequence>
<gene>
    <name evidence="3" type="ORF">UFOPK3773_01043</name>
</gene>
<dbReference type="AlphaFoldDB" id="A0A6J7JQW3"/>
<keyword evidence="1" id="KW-0479">Metal-binding</keyword>
<name>A0A6J7JQW3_9ZZZZ</name>
<proteinExistence type="predicted"/>
<reference evidence="3" key="1">
    <citation type="submission" date="2020-05" db="EMBL/GenBank/DDBJ databases">
        <authorList>
            <person name="Chiriac C."/>
            <person name="Salcher M."/>
            <person name="Ghai R."/>
            <person name="Kavagutti S V."/>
        </authorList>
    </citation>
    <scope>NUCLEOTIDE SEQUENCE</scope>
</reference>